<dbReference type="RefSeq" id="WP_103965397.1">
    <property type="nucleotide sequence ID" value="NZ_FNUX01000002.1"/>
</dbReference>
<evidence type="ECO:0000256" key="1">
    <source>
        <dbReference type="SAM" id="SignalP"/>
    </source>
</evidence>
<name>A0A1H5SD17_9PROT</name>
<evidence type="ECO:0000313" key="2">
    <source>
        <dbReference type="EMBL" id="SEF48395.1"/>
    </source>
</evidence>
<keyword evidence="1" id="KW-0732">Signal</keyword>
<proteinExistence type="predicted"/>
<dbReference type="PROSITE" id="PS51257">
    <property type="entry name" value="PROKAR_LIPOPROTEIN"/>
    <property type="match status" value="1"/>
</dbReference>
<organism evidence="2 3">
    <name type="scientific">Nitrosomonas ureae</name>
    <dbReference type="NCBI Taxonomy" id="44577"/>
    <lineage>
        <taxon>Bacteria</taxon>
        <taxon>Pseudomonadati</taxon>
        <taxon>Pseudomonadota</taxon>
        <taxon>Betaproteobacteria</taxon>
        <taxon>Nitrosomonadales</taxon>
        <taxon>Nitrosomonadaceae</taxon>
        <taxon>Nitrosomonas</taxon>
    </lineage>
</organism>
<protein>
    <recommendedName>
        <fullName evidence="4">Lipoprotein</fullName>
    </recommendedName>
</protein>
<feature type="chain" id="PRO_5009283870" description="Lipoprotein" evidence="1">
    <location>
        <begin position="21"/>
        <end position="180"/>
    </location>
</feature>
<sequence length="180" mass="21503">MKRRVIVLFCVIVISGCASTTTDTLADEKRFVKICTNTCFSGSVVEYFKKEGLMDEAKKFKKSCESGCKERATEYYKEINERRERVGRSTYHLDHQPSYDPNYQIRRLEDDLTIQSIIQNGKIKEMEKEMQLMEKQRLERESQERMDRSWKNLIEQNHKEYLHGQEMQKLKNQLLQRGIY</sequence>
<reference evidence="2 3" key="1">
    <citation type="submission" date="2016-10" db="EMBL/GenBank/DDBJ databases">
        <authorList>
            <person name="de Groot N.N."/>
        </authorList>
    </citation>
    <scope>NUCLEOTIDE SEQUENCE [LARGE SCALE GENOMIC DNA]</scope>
    <source>
        <strain evidence="2 3">Nm13</strain>
    </source>
</reference>
<dbReference type="Proteomes" id="UP000236753">
    <property type="component" value="Unassembled WGS sequence"/>
</dbReference>
<gene>
    <name evidence="2" type="ORF">SAMN05216334_102122</name>
</gene>
<accession>A0A1H5SD17</accession>
<feature type="signal peptide" evidence="1">
    <location>
        <begin position="1"/>
        <end position="20"/>
    </location>
</feature>
<dbReference type="EMBL" id="FNUX01000002">
    <property type="protein sequence ID" value="SEF48395.1"/>
    <property type="molecule type" value="Genomic_DNA"/>
</dbReference>
<evidence type="ECO:0000313" key="3">
    <source>
        <dbReference type="Proteomes" id="UP000236753"/>
    </source>
</evidence>
<dbReference type="AlphaFoldDB" id="A0A1H5SD17"/>
<evidence type="ECO:0008006" key="4">
    <source>
        <dbReference type="Google" id="ProtNLM"/>
    </source>
</evidence>